<accession>A0ABY7KB88</accession>
<feature type="region of interest" description="Disordered" evidence="1">
    <location>
        <begin position="664"/>
        <end position="683"/>
    </location>
</feature>
<dbReference type="Proteomes" id="UP001164439">
    <property type="component" value="Chromosome"/>
</dbReference>
<evidence type="ECO:0000313" key="3">
    <source>
        <dbReference type="Proteomes" id="UP001164439"/>
    </source>
</evidence>
<gene>
    <name evidence="2" type="ORF">STRCI_001111</name>
</gene>
<evidence type="ECO:0000313" key="2">
    <source>
        <dbReference type="EMBL" id="WAZ20021.1"/>
    </source>
</evidence>
<dbReference type="EMBL" id="CP114413">
    <property type="protein sequence ID" value="WAZ20021.1"/>
    <property type="molecule type" value="Genomic_DNA"/>
</dbReference>
<keyword evidence="3" id="KW-1185">Reference proteome</keyword>
<protein>
    <submittedName>
        <fullName evidence="2">Uncharacterized protein</fullName>
    </submittedName>
</protein>
<organism evidence="2 3">
    <name type="scientific">Streptomyces cinnabarinus</name>
    <dbReference type="NCBI Taxonomy" id="67287"/>
    <lineage>
        <taxon>Bacteria</taxon>
        <taxon>Bacillati</taxon>
        <taxon>Actinomycetota</taxon>
        <taxon>Actinomycetes</taxon>
        <taxon>Kitasatosporales</taxon>
        <taxon>Streptomycetaceae</taxon>
        <taxon>Streptomyces</taxon>
    </lineage>
</organism>
<evidence type="ECO:0000256" key="1">
    <source>
        <dbReference type="SAM" id="MobiDB-lite"/>
    </source>
</evidence>
<sequence length="708" mass="77429">MTPDELYGLLPAVHQRRDEQTGRRLHALLSVVAEQADLVEADIERLYAGWFIETCADWAVPYIGDLVGHRMLPGAATAPGDGTPQARRRLAAAVPRREVADTVANRRRKGTLALLEDLAADMANWPARAVEFRRLLAVTQPVRRYPADDRGARRRLRHGRLPDLRRVDALDRVGGPFDELSRTAEVPRTAAPYRSGSYGVTGVGLYVWRLTACSVTCAPAYCDDRAPYRYTFSILGNDTQLFTRPVPEPSPCHTADELNVPAPIRRRALTERTADYYGPGKSLCVWTGSDREPVPLERIVAADLSGWTYRARPGQVAVDPVLGRIAFPSREAPETGVLVTYHHGCAGEFGGGEYARPHATVTGAEPYRVGPGKPHGRITEALEHWRADKLSGSAPAEAVVEITGNDTYQEIIGIDLDPGDRLTLRAADGVRPVLRLLDWSGNRPDALRITGPEENSGPLPRITLDGLMVTGRSVQVRGRVGEVVLRHCTLVPGWDLDEECGPKYPEEPGLELIGTPAHLRVEHSVVGTLVVRHDESAAEPNRIDLADSVLDATGRTSAALTGPEGRPAYAVLSARRTTVIGTLRAHAVDLLEDSLLCGEVQVSRRGEGCVRFCWLPPDSRTPARFHCEPEHSGDPGRVVPRFTSTRYGTPGYVQLADDCPDEVRRGAEDGSEPGALHDLFQPQREDNLRARLDEYTPAGSDSGLFFVT</sequence>
<dbReference type="RefSeq" id="WP_269657712.1">
    <property type="nucleotide sequence ID" value="NZ_CP114413.1"/>
</dbReference>
<name>A0ABY7KB88_9ACTN</name>
<proteinExistence type="predicted"/>
<reference evidence="2" key="1">
    <citation type="submission" date="2022-12" db="EMBL/GenBank/DDBJ databases">
        <authorList>
            <person name="Ruckert C."/>
            <person name="Busche T."/>
            <person name="Kalinowski J."/>
            <person name="Wittmann C."/>
        </authorList>
    </citation>
    <scope>NUCLEOTIDE SEQUENCE</scope>
    <source>
        <strain evidence="2">DSM 40467</strain>
    </source>
</reference>